<dbReference type="GO" id="GO:0051539">
    <property type="term" value="F:4 iron, 4 sulfur cluster binding"/>
    <property type="evidence" value="ECO:0007669"/>
    <property type="project" value="TreeGrafter"/>
</dbReference>
<dbReference type="AlphaFoldDB" id="A0A495WIR4"/>
<reference evidence="4 5" key="1">
    <citation type="submission" date="2018-10" db="EMBL/GenBank/DDBJ databases">
        <title>Genomic Encyclopedia of Archaeal and Bacterial Type Strains, Phase II (KMG-II): from individual species to whole genera.</title>
        <authorList>
            <person name="Goeker M."/>
        </authorList>
    </citation>
    <scope>NUCLEOTIDE SEQUENCE [LARGE SCALE GENOMIC DNA]</scope>
    <source>
        <strain evidence="4 5">NSB1</strain>
    </source>
</reference>
<dbReference type="Pfam" id="PF01924">
    <property type="entry name" value="HypD"/>
    <property type="match status" value="1"/>
</dbReference>
<dbReference type="PIRSF" id="PIRSF005622">
    <property type="entry name" value="Hydrgn_mat_hypD"/>
    <property type="match status" value="1"/>
</dbReference>
<dbReference type="NCBIfam" id="TIGR00075">
    <property type="entry name" value="hypD"/>
    <property type="match status" value="1"/>
</dbReference>
<evidence type="ECO:0000256" key="3">
    <source>
        <dbReference type="ARBA" id="ARBA00023004"/>
    </source>
</evidence>
<dbReference type="InterPro" id="IPR042243">
    <property type="entry name" value="HypD_1"/>
</dbReference>
<dbReference type="InterPro" id="IPR002780">
    <property type="entry name" value="Hyd_form_HypD"/>
</dbReference>
<dbReference type="Proteomes" id="UP000269493">
    <property type="component" value="Unassembled WGS sequence"/>
</dbReference>
<dbReference type="Gene3D" id="3.40.50.11740">
    <property type="entry name" value="HypD, alpha/beta domain 2"/>
    <property type="match status" value="2"/>
</dbReference>
<dbReference type="GO" id="GO:0070025">
    <property type="term" value="F:carbon monoxide binding"/>
    <property type="evidence" value="ECO:0007669"/>
    <property type="project" value="TreeGrafter"/>
</dbReference>
<dbReference type="InterPro" id="IPR042244">
    <property type="entry name" value="HypD_2_sf"/>
</dbReference>
<keyword evidence="2" id="KW-0479">Metal-binding</keyword>
<evidence type="ECO:0000313" key="5">
    <source>
        <dbReference type="Proteomes" id="UP000269493"/>
    </source>
</evidence>
<dbReference type="GeneID" id="92927202"/>
<proteinExistence type="inferred from homology"/>
<dbReference type="GO" id="GO:0051604">
    <property type="term" value="P:protein maturation"/>
    <property type="evidence" value="ECO:0007669"/>
    <property type="project" value="TreeGrafter"/>
</dbReference>
<dbReference type="EMBL" id="RBXN01000001">
    <property type="protein sequence ID" value="RKT61004.1"/>
    <property type="molecule type" value="Genomic_DNA"/>
</dbReference>
<organism evidence="4 5">
    <name type="scientific">Coprobacter fastidiosus NSB1 = JCM 33896</name>
    <dbReference type="NCBI Taxonomy" id="1349822"/>
    <lineage>
        <taxon>Bacteria</taxon>
        <taxon>Pseudomonadati</taxon>
        <taxon>Bacteroidota</taxon>
        <taxon>Bacteroidia</taxon>
        <taxon>Bacteroidales</taxon>
        <taxon>Barnesiellaceae</taxon>
        <taxon>Coprobacter</taxon>
    </lineage>
</organism>
<evidence type="ECO:0000313" key="4">
    <source>
        <dbReference type="EMBL" id="RKT61004.1"/>
    </source>
</evidence>
<evidence type="ECO:0000256" key="2">
    <source>
        <dbReference type="ARBA" id="ARBA00022723"/>
    </source>
</evidence>
<comment type="caution">
    <text evidence="4">The sequence shown here is derived from an EMBL/GenBank/DDBJ whole genome shotgun (WGS) entry which is preliminary data.</text>
</comment>
<accession>A0A495WIR4</accession>
<dbReference type="Gene3D" id="6.10.20.100">
    <property type="match status" value="1"/>
</dbReference>
<dbReference type="PANTHER" id="PTHR30149:SF0">
    <property type="entry name" value="HYDROGENASE MATURATION FACTOR HYPD"/>
    <property type="match status" value="1"/>
</dbReference>
<name>A0A495WIR4_9BACT</name>
<keyword evidence="3" id="KW-0408">Iron</keyword>
<evidence type="ECO:0000256" key="1">
    <source>
        <dbReference type="ARBA" id="ARBA00007888"/>
    </source>
</evidence>
<dbReference type="PANTHER" id="PTHR30149">
    <property type="entry name" value="HYDROGENASE PROTEIN ASSEMBLY PROTEIN HYPD"/>
    <property type="match status" value="1"/>
</dbReference>
<dbReference type="RefSeq" id="WP_022602551.1">
    <property type="nucleotide sequence ID" value="NZ_KI440832.1"/>
</dbReference>
<protein>
    <submittedName>
        <fullName evidence="4">Hydrogenase expression/formation protein HypD</fullName>
    </submittedName>
</protein>
<dbReference type="OrthoDB" id="9770424at2"/>
<keyword evidence="5" id="KW-1185">Reference proteome</keyword>
<gene>
    <name evidence="4" type="ORF">BC742_0042</name>
</gene>
<sequence length="358" mass="40207">MFNEFRNPQKAKILLEAIHKITRHSWHIMEICGGQTHALARYRIEPLLPKEIKLIHGPGCPVCVTPVSIVDTAIQLALKNNVIFTSFGDMLRVPGSRHDLLEIKSRGADIRIVYSPLDALRIASENPGHEIVFFGIGFETTAPIHALTILEAYRKKIRNFSVLTSLFTVPQAITTIAQDKECTLNGILAAGHVCAITGTSEYEKLAKHLKLSIAVTGFEPLDLLLGIYTCIDLLENREYTVKNAYRRIVAYDGNPKARQEIDEVFEICNRKWRGIGEIEKSGYQIRSKYEQYDALKRFNIKTDNKKEASSCQAGDIMKGKITPMQCKQFGIYCTPEHPLGAPMVSSEGACAAYYRYNI</sequence>
<comment type="similarity">
    <text evidence="1">Belongs to the HypD family.</text>
</comment>
<dbReference type="GO" id="GO:0005506">
    <property type="term" value="F:iron ion binding"/>
    <property type="evidence" value="ECO:0007669"/>
    <property type="project" value="TreeGrafter"/>
</dbReference>